<feature type="chain" id="PRO_5001705541" description="Altered inheritance of mitochondria protein 41" evidence="2">
    <location>
        <begin position="22"/>
        <end position="192"/>
    </location>
</feature>
<keyword evidence="2" id="KW-0732">Signal</keyword>
<evidence type="ECO:0008006" key="5">
    <source>
        <dbReference type="Google" id="ProtNLM"/>
    </source>
</evidence>
<dbReference type="AlphaFoldDB" id="A0A075AQP6"/>
<organism evidence="3 4">
    <name type="scientific">Rozella allomycis (strain CSF55)</name>
    <dbReference type="NCBI Taxonomy" id="988480"/>
    <lineage>
        <taxon>Eukaryota</taxon>
        <taxon>Fungi</taxon>
        <taxon>Fungi incertae sedis</taxon>
        <taxon>Cryptomycota</taxon>
        <taxon>Cryptomycota incertae sedis</taxon>
        <taxon>Rozella</taxon>
    </lineage>
</organism>
<dbReference type="EMBL" id="KE561347">
    <property type="protein sequence ID" value="EPZ30912.1"/>
    <property type="molecule type" value="Genomic_DNA"/>
</dbReference>
<feature type="signal peptide" evidence="2">
    <location>
        <begin position="1"/>
        <end position="21"/>
    </location>
</feature>
<evidence type="ECO:0000256" key="2">
    <source>
        <dbReference type="SAM" id="SignalP"/>
    </source>
</evidence>
<feature type="compositionally biased region" description="Polar residues" evidence="1">
    <location>
        <begin position="55"/>
        <end position="73"/>
    </location>
</feature>
<dbReference type="Proteomes" id="UP000030755">
    <property type="component" value="Unassembled WGS sequence"/>
</dbReference>
<evidence type="ECO:0000256" key="1">
    <source>
        <dbReference type="SAM" id="MobiDB-lite"/>
    </source>
</evidence>
<reference evidence="3 4" key="1">
    <citation type="journal article" date="2013" name="Curr. Biol.">
        <title>Shared signatures of parasitism and phylogenomics unite Cryptomycota and microsporidia.</title>
        <authorList>
            <person name="James T.Y."/>
            <person name="Pelin A."/>
            <person name="Bonen L."/>
            <person name="Ahrendt S."/>
            <person name="Sain D."/>
            <person name="Corradi N."/>
            <person name="Stajich J.E."/>
        </authorList>
    </citation>
    <scope>NUCLEOTIDE SEQUENCE [LARGE SCALE GENOMIC DNA]</scope>
    <source>
        <strain evidence="3 4">CSF55</strain>
    </source>
</reference>
<protein>
    <recommendedName>
        <fullName evidence="5">Altered inheritance of mitochondria protein 41</fullName>
    </recommendedName>
</protein>
<proteinExistence type="predicted"/>
<dbReference type="HOGENOM" id="CLU_1661794_0_0_1"/>
<keyword evidence="4" id="KW-1185">Reference proteome</keyword>
<gene>
    <name evidence="3" type="ORF">O9G_002789</name>
</gene>
<name>A0A075AQP6_ROZAC</name>
<feature type="region of interest" description="Disordered" evidence="1">
    <location>
        <begin position="54"/>
        <end position="73"/>
    </location>
</feature>
<evidence type="ECO:0000313" key="4">
    <source>
        <dbReference type="Proteomes" id="UP000030755"/>
    </source>
</evidence>
<accession>A0A075AQP6</accession>
<sequence>MKQYFTLLVTLYASIILCINPQPRPQPQGIANRLKTSWKAAKTTYQTRKLMRNDVAQSARQKPAQSLTKTPAQSTASNILAQKYLEKINSINLAGDLKTLKRTDEALGIMAKNAQRNGMTQRDVEPVLRKLSELNMRADIKQRETWNVFDKYRRSAGADMKVTNNLMEKFRGDAKTFKMTEDWIKMFKALPA</sequence>
<evidence type="ECO:0000313" key="3">
    <source>
        <dbReference type="EMBL" id="EPZ30912.1"/>
    </source>
</evidence>